<reference evidence="2 3" key="1">
    <citation type="submission" date="2018-05" db="EMBL/GenBank/DDBJ databases">
        <title>Draft genome sequence of Scytalidium lignicola DSM 105466, a ubiquitous saprotrophic fungus.</title>
        <authorList>
            <person name="Buettner E."/>
            <person name="Gebauer A.M."/>
            <person name="Hofrichter M."/>
            <person name="Liers C."/>
            <person name="Kellner H."/>
        </authorList>
    </citation>
    <scope>NUCLEOTIDE SEQUENCE [LARGE SCALE GENOMIC DNA]</scope>
    <source>
        <strain evidence="2 3">DSM 105466</strain>
    </source>
</reference>
<feature type="non-terminal residue" evidence="2">
    <location>
        <position position="234"/>
    </location>
</feature>
<keyword evidence="1" id="KW-1133">Transmembrane helix</keyword>
<dbReference type="OrthoDB" id="3596006at2759"/>
<dbReference type="AlphaFoldDB" id="A0A3E2GUC9"/>
<keyword evidence="1" id="KW-0472">Membrane</keyword>
<comment type="caution">
    <text evidence="2">The sequence shown here is derived from an EMBL/GenBank/DDBJ whole genome shotgun (WGS) entry which is preliminary data.</text>
</comment>
<keyword evidence="1" id="KW-0812">Transmembrane</keyword>
<dbReference type="OMA" id="KICYFRR"/>
<proteinExistence type="predicted"/>
<feature type="transmembrane region" description="Helical" evidence="1">
    <location>
        <begin position="84"/>
        <end position="108"/>
    </location>
</feature>
<evidence type="ECO:0000256" key="1">
    <source>
        <dbReference type="SAM" id="Phobius"/>
    </source>
</evidence>
<evidence type="ECO:0000313" key="2">
    <source>
        <dbReference type="EMBL" id="RFU24696.1"/>
    </source>
</evidence>
<accession>A0A3E2GUC9</accession>
<feature type="transmembrane region" description="Helical" evidence="1">
    <location>
        <begin position="178"/>
        <end position="200"/>
    </location>
</feature>
<protein>
    <recommendedName>
        <fullName evidence="4">MARVEL domain-containing protein</fullName>
    </recommendedName>
</protein>
<gene>
    <name evidence="2" type="ORF">B7463_g11640</name>
</gene>
<keyword evidence="3" id="KW-1185">Reference proteome</keyword>
<evidence type="ECO:0000313" key="3">
    <source>
        <dbReference type="Proteomes" id="UP000258309"/>
    </source>
</evidence>
<evidence type="ECO:0008006" key="4">
    <source>
        <dbReference type="Google" id="ProtNLM"/>
    </source>
</evidence>
<feature type="transmembrane region" description="Helical" evidence="1">
    <location>
        <begin position="120"/>
        <end position="144"/>
    </location>
</feature>
<feature type="non-terminal residue" evidence="2">
    <location>
        <position position="1"/>
    </location>
</feature>
<organism evidence="2 3">
    <name type="scientific">Scytalidium lignicola</name>
    <name type="common">Hyphomycete</name>
    <dbReference type="NCBI Taxonomy" id="5539"/>
    <lineage>
        <taxon>Eukaryota</taxon>
        <taxon>Fungi</taxon>
        <taxon>Dikarya</taxon>
        <taxon>Ascomycota</taxon>
        <taxon>Pezizomycotina</taxon>
        <taxon>Leotiomycetes</taxon>
        <taxon>Leotiomycetes incertae sedis</taxon>
        <taxon>Scytalidium</taxon>
    </lineage>
</organism>
<sequence length="234" mass="26567">MAPLIRNMSRHDAQWSKFKSSYMWNKVYYLRRSKFAVYQLATTMVNVVQGVGISTLKQYDRIQGKDIPGFPDARVDTSDFVSSFAFNTFACVFLALFFGAAVFFDLFWPEREEAPIIQWTWKLSAAASSTFTLAAALTISIIVATHGIHINGVSAEQESIIRANWNGPSLEYRHDNRALATVVTCWVTVVFTIWSTIIMWRAYAHNNKYGPFADHKRRVISGESVSMENSPQQT</sequence>
<name>A0A3E2GUC9_SCYLI</name>
<dbReference type="EMBL" id="NCSJ02000413">
    <property type="protein sequence ID" value="RFU24696.1"/>
    <property type="molecule type" value="Genomic_DNA"/>
</dbReference>
<dbReference type="Proteomes" id="UP000258309">
    <property type="component" value="Unassembled WGS sequence"/>
</dbReference>